<dbReference type="InterPro" id="IPR029526">
    <property type="entry name" value="PGBD"/>
</dbReference>
<dbReference type="Pfam" id="PF13843">
    <property type="entry name" value="DDE_Tnp_1_7"/>
    <property type="match status" value="1"/>
</dbReference>
<dbReference type="PANTHER" id="PTHR46599">
    <property type="entry name" value="PIGGYBAC TRANSPOSABLE ELEMENT-DERIVED PROTEIN 4"/>
    <property type="match status" value="1"/>
</dbReference>
<reference evidence="3 4" key="1">
    <citation type="submission" date="2019-08" db="EMBL/GenBank/DDBJ databases">
        <title>The genome of the soybean aphid Biotype 1, its phylome, world population structure and adaptation to the North American continent.</title>
        <authorList>
            <person name="Giordano R."/>
            <person name="Donthu R.K."/>
            <person name="Hernandez A.G."/>
            <person name="Wright C.L."/>
            <person name="Zimin A.V."/>
        </authorList>
    </citation>
    <scope>NUCLEOTIDE SEQUENCE [LARGE SCALE GENOMIC DNA]</scope>
    <source>
        <tissue evidence="3">Whole aphids</tissue>
    </source>
</reference>
<keyword evidence="4" id="KW-1185">Reference proteome</keyword>
<feature type="domain" description="PiggyBac transposable element-derived protein" evidence="2">
    <location>
        <begin position="29"/>
        <end position="121"/>
    </location>
</feature>
<comment type="caution">
    <text evidence="3">The sequence shown here is derived from an EMBL/GenBank/DDBJ whole genome shotgun (WGS) entry which is preliminary data.</text>
</comment>
<proteinExistence type="predicted"/>
<dbReference type="PANTHER" id="PTHR46599:SF3">
    <property type="entry name" value="PIGGYBAC TRANSPOSABLE ELEMENT-DERIVED PROTEIN 4"/>
    <property type="match status" value="1"/>
</dbReference>
<accession>A0A6G0T5C5</accession>
<dbReference type="Pfam" id="PF13842">
    <property type="entry name" value="zf-Tnp_2"/>
    <property type="match status" value="1"/>
</dbReference>
<evidence type="ECO:0008006" key="5">
    <source>
        <dbReference type="Google" id="ProtNLM"/>
    </source>
</evidence>
<dbReference type="SUPFAM" id="SSF54862">
    <property type="entry name" value="4Fe-4S ferredoxins"/>
    <property type="match status" value="1"/>
</dbReference>
<gene>
    <name evidence="3" type="ORF">AGLY_013818</name>
</gene>
<protein>
    <recommendedName>
        <fullName evidence="5">PiggyBac transposable element-derived protein domain-containing protein</fullName>
    </recommendedName>
</protein>
<evidence type="ECO:0000259" key="1">
    <source>
        <dbReference type="Pfam" id="PF13842"/>
    </source>
</evidence>
<sequence length="238" mass="28545">MRDYEYVRDYDDATIIALYVAIITIHVIEKKLKKGESICRYTNDGICVAKWRGDKRDVLMISSEFPHKMNEITTKKKEVKIKPISVKKCNENMSGVDRQDQMSAYYSFERKTLRWYKKIGFQYMYKRCKYCYAQGIRKDTIYFCNECQDQPGLCLDSCFEDFHKIFIFNVLKLEYYCDFYFLCIEVCPLKYIFVVQILRHLNFFIPDYYSPDFNIPVLCNYLCLQAPELLKFITSQQL</sequence>
<feature type="domain" description="PiggyBac transposable element-derived protein 4 C-terminal zinc-finger" evidence="1">
    <location>
        <begin position="125"/>
        <end position="163"/>
    </location>
</feature>
<organism evidence="3 4">
    <name type="scientific">Aphis glycines</name>
    <name type="common">Soybean aphid</name>
    <dbReference type="NCBI Taxonomy" id="307491"/>
    <lineage>
        <taxon>Eukaryota</taxon>
        <taxon>Metazoa</taxon>
        <taxon>Ecdysozoa</taxon>
        <taxon>Arthropoda</taxon>
        <taxon>Hexapoda</taxon>
        <taxon>Insecta</taxon>
        <taxon>Pterygota</taxon>
        <taxon>Neoptera</taxon>
        <taxon>Paraneoptera</taxon>
        <taxon>Hemiptera</taxon>
        <taxon>Sternorrhyncha</taxon>
        <taxon>Aphidomorpha</taxon>
        <taxon>Aphidoidea</taxon>
        <taxon>Aphididae</taxon>
        <taxon>Aphidini</taxon>
        <taxon>Aphis</taxon>
        <taxon>Aphis</taxon>
    </lineage>
</organism>
<dbReference type="AlphaFoldDB" id="A0A6G0T5C5"/>
<dbReference type="InterPro" id="IPR032718">
    <property type="entry name" value="PGBD4_Znf_C"/>
</dbReference>
<dbReference type="EMBL" id="VYZN01000055">
    <property type="protein sequence ID" value="KAE9526187.1"/>
    <property type="molecule type" value="Genomic_DNA"/>
</dbReference>
<evidence type="ECO:0000313" key="4">
    <source>
        <dbReference type="Proteomes" id="UP000475862"/>
    </source>
</evidence>
<dbReference type="Proteomes" id="UP000475862">
    <property type="component" value="Unassembled WGS sequence"/>
</dbReference>
<evidence type="ECO:0000259" key="2">
    <source>
        <dbReference type="Pfam" id="PF13843"/>
    </source>
</evidence>
<name>A0A6G0T5C5_APHGL</name>
<evidence type="ECO:0000313" key="3">
    <source>
        <dbReference type="EMBL" id="KAE9526187.1"/>
    </source>
</evidence>
<dbReference type="OrthoDB" id="2155935at2759"/>